<dbReference type="AlphaFoldDB" id="A0AAD5XHZ8"/>
<keyword evidence="2" id="KW-1185">Reference proteome</keyword>
<evidence type="ECO:0000313" key="1">
    <source>
        <dbReference type="EMBL" id="KAJ3129802.1"/>
    </source>
</evidence>
<sequence length="207" mass="23957">MLASTKFQELVRFFVENIKDMPTSTHSPMIRVLATVSTQGSNVEIETGYFMELTNMLKNRLFGILHRRDFSRNFQSQEIKNDVINTLEMYEGLCLAADYNTAGTILANIYHYFDAFARIFQVYKNISEVNLYVLRVFGEIAKMMSLHEAQLDHCKAFYTSYTSVLRNYANSHIGVKTNFSFHNEEERFEDLTVVLETLSNLILVEGK</sequence>
<protein>
    <submittedName>
        <fullName evidence="1">Exportin-4</fullName>
    </submittedName>
</protein>
<feature type="non-terminal residue" evidence="1">
    <location>
        <position position="1"/>
    </location>
</feature>
<accession>A0AAD5XHZ8</accession>
<dbReference type="EMBL" id="JADGJH010000408">
    <property type="protein sequence ID" value="KAJ3129802.1"/>
    <property type="molecule type" value="Genomic_DNA"/>
</dbReference>
<gene>
    <name evidence="1" type="primary">XPO4_1</name>
    <name evidence="1" type="ORF">HK100_008389</name>
</gene>
<name>A0AAD5XHZ8_9FUNG</name>
<reference evidence="1" key="1">
    <citation type="submission" date="2020-05" db="EMBL/GenBank/DDBJ databases">
        <title>Phylogenomic resolution of chytrid fungi.</title>
        <authorList>
            <person name="Stajich J.E."/>
            <person name="Amses K."/>
            <person name="Simmons R."/>
            <person name="Seto K."/>
            <person name="Myers J."/>
            <person name="Bonds A."/>
            <person name="Quandt C.A."/>
            <person name="Barry K."/>
            <person name="Liu P."/>
            <person name="Grigoriev I."/>
            <person name="Longcore J.E."/>
            <person name="James T.Y."/>
        </authorList>
    </citation>
    <scope>NUCLEOTIDE SEQUENCE</scope>
    <source>
        <strain evidence="1">JEL0513</strain>
    </source>
</reference>
<proteinExistence type="predicted"/>
<evidence type="ECO:0000313" key="2">
    <source>
        <dbReference type="Proteomes" id="UP001211907"/>
    </source>
</evidence>
<organism evidence="1 2">
    <name type="scientific">Physocladia obscura</name>
    <dbReference type="NCBI Taxonomy" id="109957"/>
    <lineage>
        <taxon>Eukaryota</taxon>
        <taxon>Fungi</taxon>
        <taxon>Fungi incertae sedis</taxon>
        <taxon>Chytridiomycota</taxon>
        <taxon>Chytridiomycota incertae sedis</taxon>
        <taxon>Chytridiomycetes</taxon>
        <taxon>Chytridiales</taxon>
        <taxon>Chytriomycetaceae</taxon>
        <taxon>Physocladia</taxon>
    </lineage>
</organism>
<dbReference type="Proteomes" id="UP001211907">
    <property type="component" value="Unassembled WGS sequence"/>
</dbReference>
<comment type="caution">
    <text evidence="1">The sequence shown here is derived from an EMBL/GenBank/DDBJ whole genome shotgun (WGS) entry which is preliminary data.</text>
</comment>